<dbReference type="AlphaFoldDB" id="A0A074TFU9"/>
<keyword evidence="6" id="KW-1185">Reference proteome</keyword>
<evidence type="ECO:0000256" key="1">
    <source>
        <dbReference type="ARBA" id="ARBA00004196"/>
    </source>
</evidence>
<evidence type="ECO:0000256" key="3">
    <source>
        <dbReference type="SAM" id="SignalP"/>
    </source>
</evidence>
<dbReference type="InterPro" id="IPR034984">
    <property type="entry name" value="Imelysin-like_IPPA"/>
</dbReference>
<evidence type="ECO:0000256" key="2">
    <source>
        <dbReference type="ARBA" id="ARBA00022729"/>
    </source>
</evidence>
<protein>
    <submittedName>
        <fullName evidence="5">Signal peptidase</fullName>
    </submittedName>
</protein>
<gene>
    <name evidence="5" type="ORF">DL1_15960</name>
</gene>
<dbReference type="Gene3D" id="1.20.1420.20">
    <property type="entry name" value="M75 peptidase, HXXE motif"/>
    <property type="match status" value="1"/>
</dbReference>
<keyword evidence="2 3" id="KW-0732">Signal</keyword>
<dbReference type="InterPro" id="IPR038352">
    <property type="entry name" value="Imelysin_sf"/>
</dbReference>
<evidence type="ECO:0000259" key="4">
    <source>
        <dbReference type="Pfam" id="PF09375"/>
    </source>
</evidence>
<dbReference type="Pfam" id="PF09375">
    <property type="entry name" value="Peptidase_M75"/>
    <property type="match status" value="1"/>
</dbReference>
<evidence type="ECO:0000313" key="5">
    <source>
        <dbReference type="EMBL" id="KEP70601.1"/>
    </source>
</evidence>
<sequence length="330" mass="35195">MRFLPFFLSLTLAGLAALPLRADVPEAVNKVILPDLAAFTQATEGLARTASQGCDAQALKAPWNAAFDAWLKVQHFRMGPFEEGGRGLAIAFWPDPKATGARQMRALLAAQDPQFVTPEGAARLSIAARGLYGLSTLIWQAPQGDYACKLRAALADNLVRMAQAMEDGWRGGFAEQLLDPGADGHTLYLTQDEARQALFTQLIAGLEFNADQRLGRPLGSFDHPRPNRAEAIAEGRSLRNVTLSLRALKTLSDALAQGLGATPQTDAAFAHALQLAGDLDDPVFAGVETPASRLRIEILQQAVRDIRAKATGEIGALLGVSTGFNSADGD</sequence>
<dbReference type="eggNOG" id="COG3489">
    <property type="taxonomic scope" value="Bacteria"/>
</dbReference>
<name>A0A074TFU9_9RHOB</name>
<dbReference type="STRING" id="1185766.SAMN05216224_102239"/>
<comment type="subcellular location">
    <subcellularLocation>
        <location evidence="1">Cell envelope</location>
    </subcellularLocation>
</comment>
<comment type="caution">
    <text evidence="5">The sequence shown here is derived from an EMBL/GenBank/DDBJ whole genome shotgun (WGS) entry which is preliminary data.</text>
</comment>
<evidence type="ECO:0000313" key="6">
    <source>
        <dbReference type="Proteomes" id="UP000027725"/>
    </source>
</evidence>
<dbReference type="CDD" id="cd14659">
    <property type="entry name" value="Imelysin-like_IPPA"/>
    <property type="match status" value="1"/>
</dbReference>
<accession>A0A074TFU9</accession>
<dbReference type="Proteomes" id="UP000027725">
    <property type="component" value="Unassembled WGS sequence"/>
</dbReference>
<dbReference type="OrthoDB" id="5729110at2"/>
<organism evidence="5 6">
    <name type="scientific">Thioclava dalianensis</name>
    <dbReference type="NCBI Taxonomy" id="1185766"/>
    <lineage>
        <taxon>Bacteria</taxon>
        <taxon>Pseudomonadati</taxon>
        <taxon>Pseudomonadota</taxon>
        <taxon>Alphaproteobacteria</taxon>
        <taxon>Rhodobacterales</taxon>
        <taxon>Paracoccaceae</taxon>
        <taxon>Thioclava</taxon>
    </lineage>
</organism>
<dbReference type="RefSeq" id="WP_038063855.1">
    <property type="nucleotide sequence ID" value="NZ_FOVB01000002.1"/>
</dbReference>
<dbReference type="GO" id="GO:0030313">
    <property type="term" value="C:cell envelope"/>
    <property type="evidence" value="ECO:0007669"/>
    <property type="project" value="UniProtKB-SubCell"/>
</dbReference>
<dbReference type="InterPro" id="IPR018976">
    <property type="entry name" value="Imelysin-like"/>
</dbReference>
<feature type="signal peptide" evidence="3">
    <location>
        <begin position="1"/>
        <end position="22"/>
    </location>
</feature>
<feature type="chain" id="PRO_5001699757" evidence="3">
    <location>
        <begin position="23"/>
        <end position="330"/>
    </location>
</feature>
<dbReference type="EMBL" id="JHEH01000005">
    <property type="protein sequence ID" value="KEP70601.1"/>
    <property type="molecule type" value="Genomic_DNA"/>
</dbReference>
<feature type="domain" description="Imelysin-like" evidence="4">
    <location>
        <begin position="33"/>
        <end position="308"/>
    </location>
</feature>
<proteinExistence type="predicted"/>
<reference evidence="5 6" key="1">
    <citation type="submission" date="2014-03" db="EMBL/GenBank/DDBJ databases">
        <title>The draft genome sequence of Thioclava dalianensis DLFJ1-1.</title>
        <authorList>
            <person name="Lai Q."/>
            <person name="Shao Z."/>
        </authorList>
    </citation>
    <scope>NUCLEOTIDE SEQUENCE [LARGE SCALE GENOMIC DNA]</scope>
    <source>
        <strain evidence="5 6">DLFJ1-1</strain>
    </source>
</reference>